<sequence>APLAQLIIQNIPTQCSQDQIEQMWQISGVSGVNYKDLVFYKNQIQYRCSIPKANVIKNKINQNQFKFANMQQQVVAIVNGKKPQQPQILVEIFNLPPQCTEFQFNFLCDQAGVFGLKHQQLTMQKDCFTISCPTGQANAVVRRINKCQFVFKNMDKCVKARAEGIEDFVELTYFTIKTPQLKAQINNAIVRNGLYKYGVKIYNSMGLQQVEPGLYQFICVVENKDETIVQNFLQFQSSIIYEKEENDTIDDYSLQVNKNFRNHEELFNLCKCFGRIREIRLNKNYAVVSFCSQSCVIEAINGLQLQGFNVGQPTPIQLLNLPVGCNEQILAEIFEQLNLDLADMKTDAKISFKPDPRPADQNSGGIQCFFSVKSPQFVEEIVQALKDTPIQYSGVSGKINVHLKK</sequence>
<dbReference type="AlphaFoldDB" id="A0A146K0S3"/>
<gene>
    <name evidence="1" type="ORF">TPC1_31121</name>
</gene>
<reference evidence="1" key="1">
    <citation type="submission" date="2015-07" db="EMBL/GenBank/DDBJ databases">
        <title>Adaptation to a free-living lifestyle via gene acquisitions in the diplomonad Trepomonas sp. PC1.</title>
        <authorList>
            <person name="Xu F."/>
            <person name="Jerlstrom-Hultqvist J."/>
            <person name="Kolisko M."/>
            <person name="Simpson A.G.B."/>
            <person name="Roger A.J."/>
            <person name="Svard S.G."/>
            <person name="Andersson J.O."/>
        </authorList>
    </citation>
    <scope>NUCLEOTIDE SEQUENCE</scope>
    <source>
        <strain evidence="1">PC1</strain>
    </source>
</reference>
<accession>A0A146K0S3</accession>
<dbReference type="InterPro" id="IPR035979">
    <property type="entry name" value="RBD_domain_sf"/>
</dbReference>
<organism evidence="1">
    <name type="scientific">Trepomonas sp. PC1</name>
    <dbReference type="NCBI Taxonomy" id="1076344"/>
    <lineage>
        <taxon>Eukaryota</taxon>
        <taxon>Metamonada</taxon>
        <taxon>Diplomonadida</taxon>
        <taxon>Hexamitidae</taxon>
        <taxon>Hexamitinae</taxon>
        <taxon>Trepomonas</taxon>
    </lineage>
</organism>
<dbReference type="EMBL" id="GDID01007222">
    <property type="protein sequence ID" value="JAP89384.1"/>
    <property type="molecule type" value="Transcribed_RNA"/>
</dbReference>
<dbReference type="InterPro" id="IPR012677">
    <property type="entry name" value="Nucleotide-bd_a/b_plait_sf"/>
</dbReference>
<proteinExistence type="predicted"/>
<evidence type="ECO:0000313" key="1">
    <source>
        <dbReference type="EMBL" id="JAP89384.1"/>
    </source>
</evidence>
<name>A0A146K0S3_9EUKA</name>
<feature type="non-terminal residue" evidence="1">
    <location>
        <position position="1"/>
    </location>
</feature>
<evidence type="ECO:0008006" key="2">
    <source>
        <dbReference type="Google" id="ProtNLM"/>
    </source>
</evidence>
<dbReference type="GO" id="GO:0003676">
    <property type="term" value="F:nucleic acid binding"/>
    <property type="evidence" value="ECO:0007669"/>
    <property type="project" value="InterPro"/>
</dbReference>
<dbReference type="Gene3D" id="3.30.70.330">
    <property type="match status" value="1"/>
</dbReference>
<protein>
    <recommendedName>
        <fullName evidence="2">RNA recognition motif-containing protein</fullName>
    </recommendedName>
</protein>
<dbReference type="SUPFAM" id="SSF54928">
    <property type="entry name" value="RNA-binding domain, RBD"/>
    <property type="match status" value="1"/>
</dbReference>
<dbReference type="CDD" id="cd00590">
    <property type="entry name" value="RRM_SF"/>
    <property type="match status" value="1"/>
</dbReference>